<sequence length="260" mass="29056">MRYVIVEAEEPEPGAPPRVTDTQVVSYAMKGVEDHSVANATISSTVAHEFLGIRDLTTGKPRYFVPTGASLTQRHLPRHHGRGPRFRGSADRLHLDFDNTYPSIVEHSHRGIARAVTDGDIELFGLAVQHLPAAEARKLTDRFSFLVSMRVRCLPLMSSHIEVAYVLVKELLDSGFAAKGDFRNTLNDMLILAVALEAVSAGGVFETRDKLLGTLARPYFDSMSQHGDLIRFVRNPVSRARRPNRDSKGYINAGWRYQFR</sequence>
<dbReference type="Proteomes" id="UP001431313">
    <property type="component" value="Unassembled WGS sequence"/>
</dbReference>
<reference evidence="1" key="1">
    <citation type="submission" date="2022-08" db="EMBL/GenBank/DDBJ databases">
        <authorList>
            <person name="Somphong A."/>
            <person name="Phongsopitanun W."/>
        </authorList>
    </citation>
    <scope>NUCLEOTIDE SEQUENCE</scope>
    <source>
        <strain evidence="1">LP05-1</strain>
    </source>
</reference>
<dbReference type="RefSeq" id="WP_258785912.1">
    <property type="nucleotide sequence ID" value="NZ_JANUGQ010000003.1"/>
</dbReference>
<gene>
    <name evidence="1" type="ORF">NX801_05800</name>
</gene>
<organism evidence="1 2">
    <name type="scientific">Streptomyces pyxinae</name>
    <dbReference type="NCBI Taxonomy" id="2970734"/>
    <lineage>
        <taxon>Bacteria</taxon>
        <taxon>Bacillati</taxon>
        <taxon>Actinomycetota</taxon>
        <taxon>Actinomycetes</taxon>
        <taxon>Kitasatosporales</taxon>
        <taxon>Streptomycetaceae</taxon>
        <taxon>Streptomyces</taxon>
    </lineage>
</organism>
<name>A0ABT2CCN8_9ACTN</name>
<protein>
    <submittedName>
        <fullName evidence="1">Uncharacterized protein</fullName>
    </submittedName>
</protein>
<accession>A0ABT2CCN8</accession>
<dbReference type="EMBL" id="JANUGQ010000003">
    <property type="protein sequence ID" value="MCS0635178.1"/>
    <property type="molecule type" value="Genomic_DNA"/>
</dbReference>
<evidence type="ECO:0000313" key="2">
    <source>
        <dbReference type="Proteomes" id="UP001431313"/>
    </source>
</evidence>
<comment type="caution">
    <text evidence="1">The sequence shown here is derived from an EMBL/GenBank/DDBJ whole genome shotgun (WGS) entry which is preliminary data.</text>
</comment>
<proteinExistence type="predicted"/>
<evidence type="ECO:0000313" key="1">
    <source>
        <dbReference type="EMBL" id="MCS0635178.1"/>
    </source>
</evidence>
<keyword evidence="2" id="KW-1185">Reference proteome</keyword>